<gene>
    <name evidence="1" type="ORF">R3P38DRAFT_2903014</name>
</gene>
<organism evidence="1 2">
    <name type="scientific">Favolaschia claudopus</name>
    <dbReference type="NCBI Taxonomy" id="2862362"/>
    <lineage>
        <taxon>Eukaryota</taxon>
        <taxon>Fungi</taxon>
        <taxon>Dikarya</taxon>
        <taxon>Basidiomycota</taxon>
        <taxon>Agaricomycotina</taxon>
        <taxon>Agaricomycetes</taxon>
        <taxon>Agaricomycetidae</taxon>
        <taxon>Agaricales</taxon>
        <taxon>Marasmiineae</taxon>
        <taxon>Mycenaceae</taxon>
        <taxon>Favolaschia</taxon>
    </lineage>
</organism>
<accession>A0AAW0CG09</accession>
<comment type="caution">
    <text evidence="1">The sequence shown here is derived from an EMBL/GenBank/DDBJ whole genome shotgun (WGS) entry which is preliminary data.</text>
</comment>
<sequence>MKKLNFRFRYSHIRLISGIPSRRPPHEGLLMGASQISSSCSRAEYCLAADSDADGAAAVAVPCSDIGSSDAIDWSIPEPVKDVFTGSIMTTDGRLCLTVPAGVVGTGVQLAVTACTGEEDQQWQSSGKLKRAVETFCITIPNAESGTISNPTAVRGLITYC</sequence>
<evidence type="ECO:0000313" key="1">
    <source>
        <dbReference type="EMBL" id="KAK7037868.1"/>
    </source>
</evidence>
<dbReference type="Gene3D" id="2.80.10.50">
    <property type="match status" value="1"/>
</dbReference>
<feature type="non-terminal residue" evidence="1">
    <location>
        <position position="161"/>
    </location>
</feature>
<dbReference type="SUPFAM" id="SSF50370">
    <property type="entry name" value="Ricin B-like lectins"/>
    <property type="match status" value="1"/>
</dbReference>
<name>A0AAW0CG09_9AGAR</name>
<evidence type="ECO:0000313" key="2">
    <source>
        <dbReference type="Proteomes" id="UP001362999"/>
    </source>
</evidence>
<dbReference type="EMBL" id="JAWWNJ010000017">
    <property type="protein sequence ID" value="KAK7037868.1"/>
    <property type="molecule type" value="Genomic_DNA"/>
</dbReference>
<dbReference type="Proteomes" id="UP001362999">
    <property type="component" value="Unassembled WGS sequence"/>
</dbReference>
<reference evidence="1 2" key="1">
    <citation type="journal article" date="2024" name="J Genomics">
        <title>Draft genome sequencing and assembly of Favolaschia claudopus CIRM-BRFM 2984 isolated from oak limbs.</title>
        <authorList>
            <person name="Navarro D."/>
            <person name="Drula E."/>
            <person name="Chaduli D."/>
            <person name="Cazenave R."/>
            <person name="Ahrendt S."/>
            <person name="Wang J."/>
            <person name="Lipzen A."/>
            <person name="Daum C."/>
            <person name="Barry K."/>
            <person name="Grigoriev I.V."/>
            <person name="Favel A."/>
            <person name="Rosso M.N."/>
            <person name="Martin F."/>
        </authorList>
    </citation>
    <scope>NUCLEOTIDE SEQUENCE [LARGE SCALE GENOMIC DNA]</scope>
    <source>
        <strain evidence="1 2">CIRM-BRFM 2984</strain>
    </source>
</reference>
<dbReference type="InterPro" id="IPR035992">
    <property type="entry name" value="Ricin_B-like_lectins"/>
</dbReference>
<evidence type="ECO:0008006" key="3">
    <source>
        <dbReference type="Google" id="ProtNLM"/>
    </source>
</evidence>
<dbReference type="PROSITE" id="PS50231">
    <property type="entry name" value="RICIN_B_LECTIN"/>
    <property type="match status" value="1"/>
</dbReference>
<keyword evidence="2" id="KW-1185">Reference proteome</keyword>
<dbReference type="AlphaFoldDB" id="A0AAW0CG09"/>
<proteinExistence type="predicted"/>
<protein>
    <recommendedName>
        <fullName evidence="3">Ricin B lectin domain-containing protein</fullName>
    </recommendedName>
</protein>